<evidence type="ECO:0000256" key="1">
    <source>
        <dbReference type="SAM" id="MobiDB-lite"/>
    </source>
</evidence>
<dbReference type="GO" id="GO:0000147">
    <property type="term" value="P:actin cortical patch assembly"/>
    <property type="evidence" value="ECO:0007669"/>
    <property type="project" value="TreeGrafter"/>
</dbReference>
<dbReference type="InterPro" id="IPR018556">
    <property type="entry name" value="SPIN90/Ldb17_LRD"/>
</dbReference>
<sequence>MEFEVSYSLENEQQFWDELDEIVSTQCDSEDRIDNALRSYLNFTTKYKAEDYLHSDYDISRCSYKLLSSTLFLDHADYVRRQIIYSLLQEDESDSLHLIASFLLFDGRQNENTFIVMSEEGLFPRLLELIQAQKKDDPESAGTGLHRILMDLLYEMARIQRLRIEDLVLVDDEFIKYLFELIEELSCDSNDPYHYPVIRVLLVLNEQFMISAHDPVDERAAYAPPTNKVIKVLSMHGSYYKTFGENIILLINREAQTSLQLLTLKLLYLIFTTPSTYEYFYTNDLHVLVDILIRNLLDLPEEAVPLRHTYLRVLYPLLAHTQLKYPPHYKRDELRRMLNLLVPGLFSAGDEEHERIIHFDDADSTTKRLVSRCASVEWLQDEDRSNSPKAGSPRVDRAISQQSDTVASVPILSLSPGTEDNADTDGPFGATRILSSPTTCSSPDTYSPTRTDIQVPSARFHQSHKPSLVQSLGVQLQPATSSSTSVQEVAAVQHEQRSRNTPSPSFSDSTPSPTRTEKKFKVKPEPPKARRWRGRRGPGAEGHSPEPRSTAITPPPLPPASIDTTIETVTELTHSVSTSLVPPVPSYPRSASHSPPAVPPPRRSTIAAHIRSHLITGSSNDNHSSNGHRDSNATYSSCDSVEAVGTTVPNLLHQPHHNKHGPKPEPPKSRRGSRTVAKHSYDTSLDSVDNK</sequence>
<feature type="compositionally biased region" description="Polar residues" evidence="1">
    <location>
        <begin position="682"/>
        <end position="691"/>
    </location>
</feature>
<evidence type="ECO:0000259" key="2">
    <source>
        <dbReference type="Pfam" id="PF09431"/>
    </source>
</evidence>
<feature type="compositionally biased region" description="Polar residues" evidence="1">
    <location>
        <begin position="562"/>
        <end position="574"/>
    </location>
</feature>
<comment type="caution">
    <text evidence="3">The sequence shown here is derived from an EMBL/GenBank/DDBJ whole genome shotgun (WGS) entry which is preliminary data.</text>
</comment>
<proteinExistence type="predicted"/>
<dbReference type="PANTHER" id="PTHR13357:SF1">
    <property type="entry name" value="NCK-INTERACTING PROTEIN WITH SH3 DOMAIN"/>
    <property type="match status" value="1"/>
</dbReference>
<feature type="compositionally biased region" description="Polar residues" evidence="1">
    <location>
        <begin position="468"/>
        <end position="487"/>
    </location>
</feature>
<dbReference type="GO" id="GO:0030479">
    <property type="term" value="C:actin cortical patch"/>
    <property type="evidence" value="ECO:0007669"/>
    <property type="project" value="TreeGrafter"/>
</dbReference>
<dbReference type="GO" id="GO:0071933">
    <property type="term" value="F:Arp2/3 complex binding"/>
    <property type="evidence" value="ECO:0007669"/>
    <property type="project" value="TreeGrafter"/>
</dbReference>
<dbReference type="STRING" id="5098.A0A507QXE2"/>
<organism evidence="3 4">
    <name type="scientific">Monascus purpureus</name>
    <name type="common">Red mold</name>
    <name type="synonym">Monascus anka</name>
    <dbReference type="NCBI Taxonomy" id="5098"/>
    <lineage>
        <taxon>Eukaryota</taxon>
        <taxon>Fungi</taxon>
        <taxon>Dikarya</taxon>
        <taxon>Ascomycota</taxon>
        <taxon>Pezizomycotina</taxon>
        <taxon>Eurotiomycetes</taxon>
        <taxon>Eurotiomycetidae</taxon>
        <taxon>Eurotiales</taxon>
        <taxon>Aspergillaceae</taxon>
        <taxon>Monascus</taxon>
    </lineage>
</organism>
<feature type="domain" description="SPIN90/Ldb17 leucine-rich" evidence="2">
    <location>
        <begin position="191"/>
        <end position="334"/>
    </location>
</feature>
<dbReference type="GO" id="GO:0051666">
    <property type="term" value="P:actin cortical patch localization"/>
    <property type="evidence" value="ECO:0007669"/>
    <property type="project" value="TreeGrafter"/>
</dbReference>
<feature type="region of interest" description="Disordered" evidence="1">
    <location>
        <begin position="381"/>
        <end position="691"/>
    </location>
</feature>
<dbReference type="InterPro" id="IPR030125">
    <property type="entry name" value="SPIN90/Ldb17"/>
</dbReference>
<dbReference type="AlphaFoldDB" id="A0A507QXE2"/>
<feature type="compositionally biased region" description="Basic and acidic residues" evidence="1">
    <location>
        <begin position="515"/>
        <end position="528"/>
    </location>
</feature>
<dbReference type="Proteomes" id="UP000319663">
    <property type="component" value="Unassembled WGS sequence"/>
</dbReference>
<keyword evidence="4" id="KW-1185">Reference proteome</keyword>
<evidence type="ECO:0000313" key="3">
    <source>
        <dbReference type="EMBL" id="TQB72332.1"/>
    </source>
</evidence>
<gene>
    <name evidence="3" type="ORF">MPDQ_006927</name>
</gene>
<reference evidence="3 4" key="1">
    <citation type="submission" date="2019-06" db="EMBL/GenBank/DDBJ databases">
        <title>Wine fermentation using esterase from Monascus purpureus.</title>
        <authorList>
            <person name="Geng C."/>
            <person name="Zhang Y."/>
        </authorList>
    </citation>
    <scope>NUCLEOTIDE SEQUENCE [LARGE SCALE GENOMIC DNA]</scope>
    <source>
        <strain evidence="3">HQ1</strain>
    </source>
</reference>
<feature type="compositionally biased region" description="Polar residues" evidence="1">
    <location>
        <begin position="433"/>
        <end position="454"/>
    </location>
</feature>
<feature type="compositionally biased region" description="Low complexity" evidence="1">
    <location>
        <begin position="501"/>
        <end position="514"/>
    </location>
</feature>
<name>A0A507QXE2_MONPU</name>
<evidence type="ECO:0000313" key="4">
    <source>
        <dbReference type="Proteomes" id="UP000319663"/>
    </source>
</evidence>
<dbReference type="Pfam" id="PF09431">
    <property type="entry name" value="SPIN90_LRD"/>
    <property type="match status" value="1"/>
</dbReference>
<protein>
    <recommendedName>
        <fullName evidence="2">SPIN90/Ldb17 leucine-rich domain-containing protein</fullName>
    </recommendedName>
</protein>
<accession>A0A507QXE2</accession>
<dbReference type="EMBL" id="VIFY01000066">
    <property type="protein sequence ID" value="TQB72332.1"/>
    <property type="molecule type" value="Genomic_DNA"/>
</dbReference>
<feature type="compositionally biased region" description="Low complexity" evidence="1">
    <location>
        <begin position="575"/>
        <end position="595"/>
    </location>
</feature>
<dbReference type="PANTHER" id="PTHR13357">
    <property type="entry name" value="SH3 ADAPTER PROTEIN SPIN90 NCK INTERACTING PROTEIN WITH SH3 DOMAIN"/>
    <property type="match status" value="1"/>
</dbReference>
<dbReference type="GO" id="GO:0006897">
    <property type="term" value="P:endocytosis"/>
    <property type="evidence" value="ECO:0007669"/>
    <property type="project" value="TreeGrafter"/>
</dbReference>